<accession>A0A1W1HCY6</accession>
<dbReference type="EMBL" id="FWEV01000132">
    <property type="protein sequence ID" value="SLM30248.1"/>
    <property type="molecule type" value="Genomic_DNA"/>
</dbReference>
<evidence type="ECO:0000256" key="1">
    <source>
        <dbReference type="SAM" id="Phobius"/>
    </source>
</evidence>
<feature type="transmembrane region" description="Helical" evidence="1">
    <location>
        <begin position="45"/>
        <end position="66"/>
    </location>
</feature>
<keyword evidence="1" id="KW-0472">Membrane</keyword>
<dbReference type="AlphaFoldDB" id="A0A1W1HCY6"/>
<keyword evidence="3" id="KW-1185">Reference proteome</keyword>
<sequence>MVNIAVYVLPIYTLVFVLNLNGFFRYLNDALSSHITLSIMPVESLSVVMLSFAAEFTSGFAAAGALMDAGILTTKQTVIALLLGNITAFPIRALRHQLPRYMGIFSPKMGLQLLLSGQIFRVISIIAVGLFYYVIA</sequence>
<proteinExistence type="predicted"/>
<evidence type="ECO:0000313" key="3">
    <source>
        <dbReference type="Proteomes" id="UP000191931"/>
    </source>
</evidence>
<gene>
    <name evidence="2" type="ORF">MTBBW1_2170019</name>
</gene>
<protein>
    <recommendedName>
        <fullName evidence="4">Nucleoside recognition domain protein</fullName>
    </recommendedName>
</protein>
<organism evidence="2 3">
    <name type="scientific">Desulfamplus magnetovallimortis</name>
    <dbReference type="NCBI Taxonomy" id="1246637"/>
    <lineage>
        <taxon>Bacteria</taxon>
        <taxon>Pseudomonadati</taxon>
        <taxon>Thermodesulfobacteriota</taxon>
        <taxon>Desulfobacteria</taxon>
        <taxon>Desulfobacterales</taxon>
        <taxon>Desulfobacteraceae</taxon>
        <taxon>Desulfamplus</taxon>
    </lineage>
</organism>
<dbReference type="Proteomes" id="UP000191931">
    <property type="component" value="Unassembled WGS sequence"/>
</dbReference>
<reference evidence="2 3" key="1">
    <citation type="submission" date="2017-03" db="EMBL/GenBank/DDBJ databases">
        <authorList>
            <person name="Afonso C.L."/>
            <person name="Miller P.J."/>
            <person name="Scott M.A."/>
            <person name="Spackman E."/>
            <person name="Goraichik I."/>
            <person name="Dimitrov K.M."/>
            <person name="Suarez D.L."/>
            <person name="Swayne D.E."/>
        </authorList>
    </citation>
    <scope>NUCLEOTIDE SEQUENCE [LARGE SCALE GENOMIC DNA]</scope>
    <source>
        <strain evidence="2">PRJEB14757</strain>
    </source>
</reference>
<feature type="transmembrane region" description="Helical" evidence="1">
    <location>
        <begin position="6"/>
        <end position="24"/>
    </location>
</feature>
<feature type="transmembrane region" description="Helical" evidence="1">
    <location>
        <begin position="114"/>
        <end position="135"/>
    </location>
</feature>
<keyword evidence="1" id="KW-0812">Transmembrane</keyword>
<dbReference type="PANTHER" id="PTHR38139:SF1">
    <property type="entry name" value="NUCLEOSIDE TRANSPORTER_FEOB GTPASE GATE DOMAIN-CONTAINING PROTEIN"/>
    <property type="match status" value="1"/>
</dbReference>
<dbReference type="STRING" id="1246637.MTBBW1_2170019"/>
<dbReference type="PANTHER" id="PTHR38139">
    <property type="entry name" value="GATE DOMAIN-CONTAINING PROTEIN"/>
    <property type="match status" value="1"/>
</dbReference>
<evidence type="ECO:0008006" key="4">
    <source>
        <dbReference type="Google" id="ProtNLM"/>
    </source>
</evidence>
<feature type="transmembrane region" description="Helical" evidence="1">
    <location>
        <begin position="78"/>
        <end position="94"/>
    </location>
</feature>
<name>A0A1W1HCY6_9BACT</name>
<keyword evidence="1" id="KW-1133">Transmembrane helix</keyword>
<evidence type="ECO:0000313" key="2">
    <source>
        <dbReference type="EMBL" id="SLM30248.1"/>
    </source>
</evidence>
<dbReference type="InterPro" id="IPR038880">
    <property type="entry name" value="MJ0871-like"/>
</dbReference>